<evidence type="ECO:0000313" key="1">
    <source>
        <dbReference type="EMBL" id="EGG55489.1"/>
    </source>
</evidence>
<evidence type="ECO:0000313" key="2">
    <source>
        <dbReference type="Proteomes" id="UP000005156"/>
    </source>
</evidence>
<proteinExistence type="predicted"/>
<dbReference type="HOGENOM" id="CLU_3273945_0_0_4"/>
<sequence length="41" mass="4658">MVFFSYLADCRCGSNHFSAKLQTPEATKAAVFNFVVFSIYF</sequence>
<accession>F3QJI0</accession>
<dbReference type="EMBL" id="AFBP01000023">
    <property type="protein sequence ID" value="EGG55489.1"/>
    <property type="molecule type" value="Genomic_DNA"/>
</dbReference>
<protein>
    <submittedName>
        <fullName evidence="1">Uncharacterized protein</fullName>
    </submittedName>
</protein>
<comment type="caution">
    <text evidence="1">The sequence shown here is derived from an EMBL/GenBank/DDBJ whole genome shotgun (WGS) entry which is preliminary data.</text>
</comment>
<dbReference type="Proteomes" id="UP000005156">
    <property type="component" value="Unassembled WGS sequence"/>
</dbReference>
<gene>
    <name evidence="1" type="ORF">HMPREF9439_01082</name>
</gene>
<name>F3QJI0_9BURK</name>
<dbReference type="AlphaFoldDB" id="F3QJI0"/>
<reference evidence="1 2" key="1">
    <citation type="submission" date="2011-02" db="EMBL/GenBank/DDBJ databases">
        <authorList>
            <person name="Weinstock G."/>
            <person name="Sodergren E."/>
            <person name="Clifton S."/>
            <person name="Fulton L."/>
            <person name="Fulton B."/>
            <person name="Courtney L."/>
            <person name="Fronick C."/>
            <person name="Harrison M."/>
            <person name="Strong C."/>
            <person name="Farmer C."/>
            <person name="Delahaunty K."/>
            <person name="Markovic C."/>
            <person name="Hall O."/>
            <person name="Minx P."/>
            <person name="Tomlinson C."/>
            <person name="Mitreva M."/>
            <person name="Hou S."/>
            <person name="Chen J."/>
            <person name="Wollam A."/>
            <person name="Pepin K.H."/>
            <person name="Johnson M."/>
            <person name="Bhonagiri V."/>
            <person name="Zhang X."/>
            <person name="Suruliraj S."/>
            <person name="Warren W."/>
            <person name="Chinwalla A."/>
            <person name="Mardis E.R."/>
            <person name="Wilson R.K."/>
        </authorList>
    </citation>
    <scope>NUCLEOTIDE SEQUENCE [LARGE SCALE GENOMIC DNA]</scope>
    <source>
        <strain evidence="1 2">YIT 11859</strain>
    </source>
</reference>
<organism evidence="1 2">
    <name type="scientific">Parasutterella excrementihominis YIT 11859</name>
    <dbReference type="NCBI Taxonomy" id="762966"/>
    <lineage>
        <taxon>Bacteria</taxon>
        <taxon>Pseudomonadati</taxon>
        <taxon>Pseudomonadota</taxon>
        <taxon>Betaproteobacteria</taxon>
        <taxon>Burkholderiales</taxon>
        <taxon>Sutterellaceae</taxon>
        <taxon>Parasutterella</taxon>
    </lineage>
</organism>
<keyword evidence="2" id="KW-1185">Reference proteome</keyword>